<organism evidence="1 2">
    <name type="scientific">Glaciecola siphonariae</name>
    <dbReference type="NCBI Taxonomy" id="521012"/>
    <lineage>
        <taxon>Bacteria</taxon>
        <taxon>Pseudomonadati</taxon>
        <taxon>Pseudomonadota</taxon>
        <taxon>Gammaproteobacteria</taxon>
        <taxon>Alteromonadales</taxon>
        <taxon>Alteromonadaceae</taxon>
        <taxon>Glaciecola</taxon>
    </lineage>
</organism>
<sequence length="85" mass="10122">MKNELDTKLLLRVFDKIRQHGEHQNEAYTLEGIKAYTDFDGYTLYVEDALVKLSFGFHNQYHFDYESNSHLEAFEKKLLNIDKAY</sequence>
<comment type="caution">
    <text evidence="1">The sequence shown here is derived from an EMBL/GenBank/DDBJ whole genome shotgun (WGS) entry which is preliminary data.</text>
</comment>
<name>A0ABV9LW29_9ALTE</name>
<gene>
    <name evidence="1" type="ORF">ACFO4O_08380</name>
</gene>
<dbReference type="Pfam" id="PF11280">
    <property type="entry name" value="DUF3081"/>
    <property type="match status" value="1"/>
</dbReference>
<reference evidence="2" key="1">
    <citation type="journal article" date="2019" name="Int. J. Syst. Evol. Microbiol.">
        <title>The Global Catalogue of Microorganisms (GCM) 10K type strain sequencing project: providing services to taxonomists for standard genome sequencing and annotation.</title>
        <authorList>
            <consortium name="The Broad Institute Genomics Platform"/>
            <consortium name="The Broad Institute Genome Sequencing Center for Infectious Disease"/>
            <person name="Wu L."/>
            <person name="Ma J."/>
        </authorList>
    </citation>
    <scope>NUCLEOTIDE SEQUENCE [LARGE SCALE GENOMIC DNA]</scope>
    <source>
        <strain evidence="2">KACC 12507</strain>
    </source>
</reference>
<accession>A0ABV9LW29</accession>
<dbReference type="RefSeq" id="WP_382407354.1">
    <property type="nucleotide sequence ID" value="NZ_JBHSGU010000002.1"/>
</dbReference>
<evidence type="ECO:0000313" key="1">
    <source>
        <dbReference type="EMBL" id="MFC4700168.1"/>
    </source>
</evidence>
<protein>
    <submittedName>
        <fullName evidence="1">DUF3081 domain-containing protein</fullName>
    </submittedName>
</protein>
<dbReference type="InterPro" id="IPR021432">
    <property type="entry name" value="DUF3081"/>
</dbReference>
<keyword evidence="2" id="KW-1185">Reference proteome</keyword>
<proteinExistence type="predicted"/>
<dbReference type="Proteomes" id="UP001595897">
    <property type="component" value="Unassembled WGS sequence"/>
</dbReference>
<evidence type="ECO:0000313" key="2">
    <source>
        <dbReference type="Proteomes" id="UP001595897"/>
    </source>
</evidence>
<dbReference type="EMBL" id="JBHSGU010000002">
    <property type="protein sequence ID" value="MFC4700168.1"/>
    <property type="molecule type" value="Genomic_DNA"/>
</dbReference>